<protein>
    <submittedName>
        <fullName evidence="3">Polymer-forming cytoskeletal protein</fullName>
    </submittedName>
</protein>
<evidence type="ECO:0000313" key="3">
    <source>
        <dbReference type="EMBL" id="WGK68851.1"/>
    </source>
</evidence>
<feature type="compositionally biased region" description="Basic and acidic residues" evidence="2">
    <location>
        <begin position="117"/>
        <end position="126"/>
    </location>
</feature>
<proteinExistence type="inferred from homology"/>
<organism evidence="3 4">
    <name type="scientific">Candidatus Haliotispira prima</name>
    <dbReference type="NCBI Taxonomy" id="3034016"/>
    <lineage>
        <taxon>Bacteria</taxon>
        <taxon>Pseudomonadati</taxon>
        <taxon>Spirochaetota</taxon>
        <taxon>Spirochaetia</taxon>
        <taxon>Spirochaetales</taxon>
        <taxon>Spirochaetaceae</taxon>
        <taxon>Candidatus Haliotispira</taxon>
    </lineage>
</organism>
<dbReference type="Pfam" id="PF04519">
    <property type="entry name" value="Bactofilin"/>
    <property type="match status" value="1"/>
</dbReference>
<reference evidence="3 4" key="1">
    <citation type="submission" date="2023-04" db="EMBL/GenBank/DDBJ databases">
        <title>Spirochaete genome identified in red abalone sample constitutes a novel genus.</title>
        <authorList>
            <person name="Sharma S.P."/>
            <person name="Purcell C.M."/>
            <person name="Hyde J.R."/>
            <person name="Severin A.J."/>
        </authorList>
    </citation>
    <scope>NUCLEOTIDE SEQUENCE [LARGE SCALE GENOMIC DNA]</scope>
    <source>
        <strain evidence="3 4">SP-2023</strain>
    </source>
</reference>
<comment type="similarity">
    <text evidence="1">Belongs to the bactofilin family.</text>
</comment>
<evidence type="ECO:0000313" key="4">
    <source>
        <dbReference type="Proteomes" id="UP001228690"/>
    </source>
</evidence>
<gene>
    <name evidence="3" type="ORF">P0082_10230</name>
</gene>
<dbReference type="InterPro" id="IPR007607">
    <property type="entry name" value="BacA/B"/>
</dbReference>
<keyword evidence="4" id="KW-1185">Reference proteome</keyword>
<dbReference type="EMBL" id="CP123443">
    <property type="protein sequence ID" value="WGK68851.1"/>
    <property type="molecule type" value="Genomic_DNA"/>
</dbReference>
<dbReference type="Proteomes" id="UP001228690">
    <property type="component" value="Chromosome"/>
</dbReference>
<dbReference type="RefSeq" id="WP_326927037.1">
    <property type="nucleotide sequence ID" value="NZ_CP123443.1"/>
</dbReference>
<evidence type="ECO:0000256" key="2">
    <source>
        <dbReference type="SAM" id="MobiDB-lite"/>
    </source>
</evidence>
<evidence type="ECO:0000256" key="1">
    <source>
        <dbReference type="ARBA" id="ARBA00044755"/>
    </source>
</evidence>
<sequence length="126" mass="13970">MAEIHAKRIDEKKFSSLLQKDIAIKGEIYFPENVLIKGKIEGSLESRSEVVIDKHAEIQGNIQASHLQIQGSITGDIHCSQDVKIEQSARVTGDINTPNLNIEPGSFFEGRSIMNSEPKDTGREHS</sequence>
<dbReference type="PANTHER" id="PTHR35024">
    <property type="entry name" value="HYPOTHETICAL CYTOSOLIC PROTEIN"/>
    <property type="match status" value="1"/>
</dbReference>
<dbReference type="PANTHER" id="PTHR35024:SF4">
    <property type="entry name" value="POLYMER-FORMING CYTOSKELETAL PROTEIN"/>
    <property type="match status" value="1"/>
</dbReference>
<feature type="region of interest" description="Disordered" evidence="2">
    <location>
        <begin position="94"/>
        <end position="126"/>
    </location>
</feature>
<accession>A0ABY8MFY8</accession>
<name>A0ABY8MFY8_9SPIO</name>